<accession>A0A1H8UFU0</accession>
<evidence type="ECO:0000313" key="8">
    <source>
        <dbReference type="Proteomes" id="UP000198942"/>
    </source>
</evidence>
<evidence type="ECO:0000256" key="1">
    <source>
        <dbReference type="ARBA" id="ARBA00003681"/>
    </source>
</evidence>
<evidence type="ECO:0000256" key="2">
    <source>
        <dbReference type="ARBA" id="ARBA00020422"/>
    </source>
</evidence>
<keyword evidence="4" id="KW-0762">Sugar transport</keyword>
<evidence type="ECO:0000313" key="7">
    <source>
        <dbReference type="EMBL" id="SEP02041.1"/>
    </source>
</evidence>
<dbReference type="AlphaFoldDB" id="A0A1H8UFU0"/>
<dbReference type="SUPFAM" id="SSF55594">
    <property type="entry name" value="HPr-like"/>
    <property type="match status" value="1"/>
</dbReference>
<comment type="function">
    <text evidence="1">General (non sugar-specific) component of the phosphoenolpyruvate-dependent sugar phosphotransferase system (sugar PTS). This major carbohydrate active-transport system catalyzes the phosphorylation of incoming sugar substrates concomitantly with their translocation across the cell membrane. The phosphoryl group from phosphoenolpyruvate (PEP) is transferred to the phosphoryl carrier protein HPr by enzyme I. Phospho-HPr then transfers it to the PTS EIIA domain.</text>
</comment>
<dbReference type="OrthoDB" id="9809047at2"/>
<proteinExistence type="predicted"/>
<dbReference type="EMBL" id="FOCL01000019">
    <property type="protein sequence ID" value="SEP02041.1"/>
    <property type="molecule type" value="Genomic_DNA"/>
</dbReference>
<dbReference type="PANTHER" id="PTHR33705:SF1">
    <property type="entry name" value="PHOSPHOCARRIER PROTEIN HPR"/>
    <property type="match status" value="1"/>
</dbReference>
<dbReference type="InterPro" id="IPR000032">
    <property type="entry name" value="HPr-like"/>
</dbReference>
<keyword evidence="3" id="KW-0813">Transport</keyword>
<evidence type="ECO:0000256" key="3">
    <source>
        <dbReference type="ARBA" id="ARBA00022448"/>
    </source>
</evidence>
<evidence type="ECO:0000256" key="5">
    <source>
        <dbReference type="ARBA" id="ARBA00033055"/>
    </source>
</evidence>
<protein>
    <recommendedName>
        <fullName evidence="2">Phosphocarrier protein HPr</fullName>
    </recommendedName>
    <alternativeName>
        <fullName evidence="5">Histidine-containing protein</fullName>
    </alternativeName>
</protein>
<gene>
    <name evidence="7" type="ORF">SAMN05192574_11928</name>
</gene>
<sequence length="88" mass="9512">MITKDYIITSAQGMHARPATQLVKLAKGFKSATSLKKGDKTVKLNSLLNILSLSIKGGETISVIMDGEDEVSAAVVIDDFFTKQLKEL</sequence>
<evidence type="ECO:0000259" key="6">
    <source>
        <dbReference type="PROSITE" id="PS51350"/>
    </source>
</evidence>
<evidence type="ECO:0000256" key="4">
    <source>
        <dbReference type="ARBA" id="ARBA00022597"/>
    </source>
</evidence>
<dbReference type="NCBIfam" id="TIGR01003">
    <property type="entry name" value="PTS_HPr_family"/>
    <property type="match status" value="1"/>
</dbReference>
<organism evidence="7 8">
    <name type="scientific">Mucilaginibacter gossypiicola</name>
    <dbReference type="NCBI Taxonomy" id="551995"/>
    <lineage>
        <taxon>Bacteria</taxon>
        <taxon>Pseudomonadati</taxon>
        <taxon>Bacteroidota</taxon>
        <taxon>Sphingobacteriia</taxon>
        <taxon>Sphingobacteriales</taxon>
        <taxon>Sphingobacteriaceae</taxon>
        <taxon>Mucilaginibacter</taxon>
    </lineage>
</organism>
<dbReference type="InterPro" id="IPR001020">
    <property type="entry name" value="PTS_HPr_His_P_site"/>
</dbReference>
<dbReference type="Gene3D" id="3.30.1340.10">
    <property type="entry name" value="HPr-like"/>
    <property type="match status" value="1"/>
</dbReference>
<reference evidence="8" key="1">
    <citation type="submission" date="2016-10" db="EMBL/GenBank/DDBJ databases">
        <authorList>
            <person name="Varghese N."/>
            <person name="Submissions S."/>
        </authorList>
    </citation>
    <scope>NUCLEOTIDE SEQUENCE [LARGE SCALE GENOMIC DNA]</scope>
    <source>
        <strain evidence="8">Gh-48</strain>
    </source>
</reference>
<dbReference type="PROSITE" id="PS51350">
    <property type="entry name" value="PTS_HPR_DOM"/>
    <property type="match status" value="1"/>
</dbReference>
<name>A0A1H8UFU0_9SPHI</name>
<dbReference type="PANTHER" id="PTHR33705">
    <property type="entry name" value="PHOSPHOCARRIER PROTEIN HPR"/>
    <property type="match status" value="1"/>
</dbReference>
<keyword evidence="8" id="KW-1185">Reference proteome</keyword>
<dbReference type="CDD" id="cd00367">
    <property type="entry name" value="PTS-HPr_like"/>
    <property type="match status" value="1"/>
</dbReference>
<dbReference type="Proteomes" id="UP000198942">
    <property type="component" value="Unassembled WGS sequence"/>
</dbReference>
<dbReference type="PRINTS" id="PR00107">
    <property type="entry name" value="PHOSPHOCPHPR"/>
</dbReference>
<dbReference type="InterPro" id="IPR050399">
    <property type="entry name" value="HPr"/>
</dbReference>
<dbReference type="InterPro" id="IPR035895">
    <property type="entry name" value="HPr-like_sf"/>
</dbReference>
<dbReference type="Pfam" id="PF00381">
    <property type="entry name" value="PTS-HPr"/>
    <property type="match status" value="1"/>
</dbReference>
<dbReference type="PROSITE" id="PS00369">
    <property type="entry name" value="PTS_HPR_HIS"/>
    <property type="match status" value="1"/>
</dbReference>
<feature type="domain" description="HPr" evidence="6">
    <location>
        <begin position="1"/>
        <end position="88"/>
    </location>
</feature>
<dbReference type="RefSeq" id="WP_091221455.1">
    <property type="nucleotide sequence ID" value="NZ_FOCL01000019.1"/>
</dbReference>
<dbReference type="STRING" id="551995.SAMN05192574_11928"/>